<sequence length="926" mass="103739">MIDHDFPLGTDAPAGRDDGRQWIVTPQFMLRVAGMPIDAVAPLTNPRGTRWADTLLAAETAMDAAKQVIADALQESVADNDDEQQRRRLLTLRRDVFNRRLPKDLASARSLATHLDEQGRAALLGWLDQRAAYDEELRRGAAIVADETGLARAHLRELARDPRLRKGVLLASPSLDRYLPAYLDAGDGPLNKRARRIERSLLEYVYRTACKTSPFSTFTAVALGRFVPGSGSLFPHLDLDVVWRSHARLNVAALARLIDVIADRLDLRPELTARLTSGSRADTERVRYVRRIRVVGDDDTPTGADSMRENLFFLRQGTLLQEVMRILGERAEVSFGQLAELLGAADRPNRSPEDVREYLRRLLQLGLLVAPALHLDVHSADPVESFRRGLVRLDAPWAQAVADRLGGISKLVKLYPSADHEARRRLLGMIRAGLEETQRELGAVRPSTPSNLVYEDVSVPGTGAVADPEKWRRSLTPSLCQVARLLPLFDSTVPQRLSLHGFFTARYGAGGRCDDVLRFVHEFHQDYYTYYLKVTSRPSFDEDGVFVPDPNWLRLPEVEAMTRARQELIRRMRLAAASGTDVLLDDEFVDEVSALVPDHLLDLEPRSFFVQLGDDGGTPFAVVNQTYSGLTLLFSRFMHCFDDAERGGLAAELRDELAKLQPADAVFAEVTGGYDTTNLNLHPAITPYELVCPGDVSFRDESEQIAVDELSVLHDERTGRLRLYSWRLGREVIPVYLGFIIPPALPQVQRAMLLFSRTIFATIDLWGGTRAHERITTISSRPRIRVGDLVVSRRRWTVHPEFLPARGAGDGDAESFLAWRRWQREHGLPQRVFASLGAVPLKPGAGTSMPTFKPQYIDFGSVLSLQLLERMAREGNRLIVLEEMLPDLEQIWLRSAEGRYVAEQTIEITGTTRPLRGHRSDRGVQG</sequence>
<comment type="caution">
    <text evidence="2">The sequence shown here is derived from an EMBL/GenBank/DDBJ whole genome shotgun (WGS) entry which is preliminary data.</text>
</comment>
<organism evidence="2 3">
    <name type="scientific">Nonomuraea maheshkhaliensis</name>
    <dbReference type="NCBI Taxonomy" id="419590"/>
    <lineage>
        <taxon>Bacteria</taxon>
        <taxon>Bacillati</taxon>
        <taxon>Actinomycetota</taxon>
        <taxon>Actinomycetes</taxon>
        <taxon>Streptosporangiales</taxon>
        <taxon>Streptosporangiaceae</taxon>
        <taxon>Nonomuraea</taxon>
    </lineage>
</organism>
<proteinExistence type="predicted"/>
<evidence type="ECO:0000259" key="1">
    <source>
        <dbReference type="Pfam" id="PF04738"/>
    </source>
</evidence>
<feature type="domain" description="Lantibiotic dehydratase N-terminal" evidence="1">
    <location>
        <begin position="160"/>
        <end position="834"/>
    </location>
</feature>
<dbReference type="Pfam" id="PF04738">
    <property type="entry name" value="Lant_dehydr_N"/>
    <property type="match status" value="1"/>
</dbReference>
<dbReference type="RefSeq" id="WP_346109565.1">
    <property type="nucleotide sequence ID" value="NZ_BAAAMU010000046.1"/>
</dbReference>
<dbReference type="Proteomes" id="UP001500064">
    <property type="component" value="Unassembled WGS sequence"/>
</dbReference>
<dbReference type="EMBL" id="BAAAMU010000046">
    <property type="protein sequence ID" value="GAA1652231.1"/>
    <property type="molecule type" value="Genomic_DNA"/>
</dbReference>
<reference evidence="2 3" key="1">
    <citation type="journal article" date="2019" name="Int. J. Syst. Evol. Microbiol.">
        <title>The Global Catalogue of Microorganisms (GCM) 10K type strain sequencing project: providing services to taxonomists for standard genome sequencing and annotation.</title>
        <authorList>
            <consortium name="The Broad Institute Genomics Platform"/>
            <consortium name="The Broad Institute Genome Sequencing Center for Infectious Disease"/>
            <person name="Wu L."/>
            <person name="Ma J."/>
        </authorList>
    </citation>
    <scope>NUCLEOTIDE SEQUENCE [LARGE SCALE GENOMIC DNA]</scope>
    <source>
        <strain evidence="2 3">JCM 13929</strain>
    </source>
</reference>
<evidence type="ECO:0000313" key="2">
    <source>
        <dbReference type="EMBL" id="GAA1652231.1"/>
    </source>
</evidence>
<gene>
    <name evidence="2" type="ORF">GCM10009733_056880</name>
</gene>
<accession>A0ABN2FLA1</accession>
<dbReference type="InterPro" id="IPR006827">
    <property type="entry name" value="Lant_deHydtase_N"/>
</dbReference>
<protein>
    <submittedName>
        <fullName evidence="2">Lantibiotic dehydratase</fullName>
    </submittedName>
</protein>
<keyword evidence="3" id="KW-1185">Reference proteome</keyword>
<evidence type="ECO:0000313" key="3">
    <source>
        <dbReference type="Proteomes" id="UP001500064"/>
    </source>
</evidence>
<name>A0ABN2FLA1_9ACTN</name>